<proteinExistence type="predicted"/>
<reference evidence="2 3" key="1">
    <citation type="journal article" date="2016" name="Nat. Commun.">
        <title>Thousands of microbial genomes shed light on interconnected biogeochemical processes in an aquifer system.</title>
        <authorList>
            <person name="Anantharaman K."/>
            <person name="Brown C.T."/>
            <person name="Hug L.A."/>
            <person name="Sharon I."/>
            <person name="Castelle C.J."/>
            <person name="Probst A.J."/>
            <person name="Thomas B.C."/>
            <person name="Singh A."/>
            <person name="Wilkins M.J."/>
            <person name="Karaoz U."/>
            <person name="Brodie E.L."/>
            <person name="Williams K.H."/>
            <person name="Hubbard S.S."/>
            <person name="Banfield J.F."/>
        </authorList>
    </citation>
    <scope>NUCLEOTIDE SEQUENCE [LARGE SCALE GENOMIC DNA]</scope>
</reference>
<dbReference type="InterPro" id="IPR033452">
    <property type="entry name" value="GH30_C"/>
</dbReference>
<dbReference type="GO" id="GO:0004553">
    <property type="term" value="F:hydrolase activity, hydrolyzing O-glycosyl compounds"/>
    <property type="evidence" value="ECO:0007669"/>
    <property type="project" value="InterPro"/>
</dbReference>
<evidence type="ECO:0000313" key="2">
    <source>
        <dbReference type="EMBL" id="OGK02986.1"/>
    </source>
</evidence>
<dbReference type="SUPFAM" id="SSF51011">
    <property type="entry name" value="Glycosyl hydrolase domain"/>
    <property type="match status" value="1"/>
</dbReference>
<protein>
    <recommendedName>
        <fullName evidence="1">Glycosyl hydrolase family 30 beta sandwich domain-containing protein</fullName>
    </recommendedName>
</protein>
<feature type="domain" description="Glycosyl hydrolase family 30 beta sandwich" evidence="1">
    <location>
        <begin position="338"/>
        <end position="427"/>
    </location>
</feature>
<dbReference type="InterPro" id="IPR013780">
    <property type="entry name" value="Glyco_hydro_b"/>
</dbReference>
<dbReference type="Gene3D" id="3.20.20.80">
    <property type="entry name" value="Glycosidases"/>
    <property type="match status" value="1"/>
</dbReference>
<dbReference type="Proteomes" id="UP000179243">
    <property type="component" value="Unassembled WGS sequence"/>
</dbReference>
<accession>A0A1F7F8Y9</accession>
<dbReference type="Pfam" id="PF17189">
    <property type="entry name" value="Glyco_hydro_30C"/>
    <property type="match status" value="1"/>
</dbReference>
<evidence type="ECO:0000313" key="3">
    <source>
        <dbReference type="Proteomes" id="UP000179243"/>
    </source>
</evidence>
<dbReference type="InterPro" id="IPR039743">
    <property type="entry name" value="6GAL/EXGAL"/>
</dbReference>
<dbReference type="EMBL" id="MFYX01000099">
    <property type="protein sequence ID" value="OGK02986.1"/>
    <property type="molecule type" value="Genomic_DNA"/>
</dbReference>
<dbReference type="InterPro" id="IPR026444">
    <property type="entry name" value="Secre_tail"/>
</dbReference>
<dbReference type="NCBIfam" id="TIGR04183">
    <property type="entry name" value="Por_Secre_tail"/>
    <property type="match status" value="1"/>
</dbReference>
<dbReference type="SUPFAM" id="SSF51445">
    <property type="entry name" value="(Trans)glycosidases"/>
    <property type="match status" value="1"/>
</dbReference>
<dbReference type="PANTHER" id="PTHR42767:SF1">
    <property type="entry name" value="ENDO-BETA-1,6-GALACTANASE-LIKE DOMAIN-CONTAINING PROTEIN"/>
    <property type="match status" value="1"/>
</dbReference>
<name>A0A1F7F8Y9_UNCRA</name>
<dbReference type="PANTHER" id="PTHR42767">
    <property type="entry name" value="ENDO-BETA-1,6-GALACTANASE"/>
    <property type="match status" value="1"/>
</dbReference>
<organism evidence="2 3">
    <name type="scientific">Candidatus Raymondbacteria bacterium RIFOXYD12_FULL_49_13</name>
    <dbReference type="NCBI Taxonomy" id="1817890"/>
    <lineage>
        <taxon>Bacteria</taxon>
        <taxon>Raymondiibacteriota</taxon>
    </lineage>
</organism>
<sequence>MQAIIVVLFLTNVQAANVTINGLIEYQVIDGFGVSEAWNYPPSNILPYLFDDLGISILRFRMMPSLESSNDNSNPNDIDWNNINTGALSGDFLGLLQEAKSKNIPILGTIWSPPAWMKTNGQLTNGGSVTPGYEDEFVEYVIIWIKALENLGIYMDYISIQNEPDVTETWESCRYNGGELNDAIKLVGNRFETEGITTKLIGPDNAWWGGFSSRATPICEDTVTTNYVDILCTHSYGQSYNDPDSLISGWQPISALAKSYNKRLWMTEYSRPNSDNTRWDIAINMAQHMHNALAHADINAYIPWEFYSTNMEQIIMPGAITTHRYHAQKQYIKYIRPGAVRIDVRSGDPDILVTGFNNKQNDTVTFVAINRKTNSETANFTINNLTGILNLNIIRTSQTDSSLNIGNVSVSGNSFTYDLPGQSVTTFTGHKGSTQIKRTEYKKNDNIEILVSPNPFNSSTTIAIAINNQQSAGSPAVNIYNLRGVLFEELTTEYTSGNQVAGAVYRGYTWNASNLPSGVYVVKAIIGTQNLQKKVLLIK</sequence>
<dbReference type="AlphaFoldDB" id="A0A1F7F8Y9"/>
<comment type="caution">
    <text evidence="2">The sequence shown here is derived from an EMBL/GenBank/DDBJ whole genome shotgun (WGS) entry which is preliminary data.</text>
</comment>
<gene>
    <name evidence="2" type="ORF">A2519_06480</name>
</gene>
<dbReference type="Gene3D" id="2.60.40.1180">
    <property type="entry name" value="Golgi alpha-mannosidase II"/>
    <property type="match status" value="1"/>
</dbReference>
<dbReference type="InterPro" id="IPR017853">
    <property type="entry name" value="GH"/>
</dbReference>
<evidence type="ECO:0000259" key="1">
    <source>
        <dbReference type="Pfam" id="PF17189"/>
    </source>
</evidence>